<keyword evidence="4" id="KW-1185">Reference proteome</keyword>
<dbReference type="PIRSF" id="PIRSF016578">
    <property type="entry name" value="HsaA"/>
    <property type="match status" value="1"/>
</dbReference>
<dbReference type="GO" id="GO:0033539">
    <property type="term" value="P:fatty acid beta-oxidation using acyl-CoA dehydrogenase"/>
    <property type="evidence" value="ECO:0007669"/>
    <property type="project" value="TreeGrafter"/>
</dbReference>
<reference evidence="3 4" key="1">
    <citation type="submission" date="2016-07" db="EMBL/GenBank/DDBJ databases">
        <title>Draft genome of Streptomyces diastatochromogenes.</title>
        <authorList>
            <person name="Podduturi R."/>
            <person name="Lukassen M.B."/>
            <person name="Clausen N."/>
            <person name="Nielsen J.L."/>
            <person name="Jorgensen N.O."/>
        </authorList>
    </citation>
    <scope>NUCLEOTIDE SEQUENCE [LARGE SCALE GENOMIC DNA]</scope>
    <source>
        <strain evidence="3 4">DSM 40608</strain>
    </source>
</reference>
<dbReference type="SUPFAM" id="SSF47203">
    <property type="entry name" value="Acyl-CoA dehydrogenase C-terminal domain-like"/>
    <property type="match status" value="1"/>
</dbReference>
<organism evidence="3 4">
    <name type="scientific">Streptomyces diastatochromogenes</name>
    <dbReference type="NCBI Taxonomy" id="42236"/>
    <lineage>
        <taxon>Bacteria</taxon>
        <taxon>Bacillati</taxon>
        <taxon>Actinomycetota</taxon>
        <taxon>Actinomycetes</taxon>
        <taxon>Kitasatosporales</taxon>
        <taxon>Streptomycetaceae</taxon>
        <taxon>Streptomyces</taxon>
    </lineage>
</organism>
<name>A0A233SIA2_STRDA</name>
<evidence type="ECO:0000313" key="4">
    <source>
        <dbReference type="Proteomes" id="UP000215483"/>
    </source>
</evidence>
<dbReference type="AlphaFoldDB" id="A0A233SIA2"/>
<dbReference type="Gene3D" id="1.10.540.10">
    <property type="entry name" value="Acyl-CoA dehydrogenase/oxidase, N-terminal domain"/>
    <property type="match status" value="1"/>
</dbReference>
<dbReference type="Pfam" id="PF08028">
    <property type="entry name" value="Acyl-CoA_dh_2"/>
    <property type="match status" value="1"/>
</dbReference>
<accession>A0A233SIA2</accession>
<dbReference type="InterPro" id="IPR037069">
    <property type="entry name" value="AcylCoA_DH/ox_N_sf"/>
</dbReference>
<dbReference type="Gene3D" id="2.40.110.10">
    <property type="entry name" value="Butyryl-CoA Dehydrogenase, subunit A, domain 2"/>
    <property type="match status" value="1"/>
</dbReference>
<evidence type="ECO:0000259" key="2">
    <source>
        <dbReference type="Pfam" id="PF08028"/>
    </source>
</evidence>
<comment type="caution">
    <text evidence="3">The sequence shown here is derived from an EMBL/GenBank/DDBJ whole genome shotgun (WGS) entry which is preliminary data.</text>
</comment>
<dbReference type="InterPro" id="IPR046373">
    <property type="entry name" value="Acyl-CoA_Oxase/DH_mid-dom_sf"/>
</dbReference>
<dbReference type="InterPro" id="IPR036250">
    <property type="entry name" value="AcylCo_DH-like_C"/>
</dbReference>
<protein>
    <recommendedName>
        <fullName evidence="2">Acyl-CoA dehydrogenase C-terminal domain-containing protein</fullName>
    </recommendedName>
</protein>
<dbReference type="EMBL" id="MCGQ01000013">
    <property type="protein sequence ID" value="OXY95377.1"/>
    <property type="molecule type" value="Genomic_DNA"/>
</dbReference>
<evidence type="ECO:0000256" key="1">
    <source>
        <dbReference type="ARBA" id="ARBA00023002"/>
    </source>
</evidence>
<dbReference type="OrthoDB" id="3404950at2"/>
<dbReference type="GO" id="GO:0003995">
    <property type="term" value="F:acyl-CoA dehydrogenase activity"/>
    <property type="evidence" value="ECO:0007669"/>
    <property type="project" value="TreeGrafter"/>
</dbReference>
<sequence length="377" mass="39558">MTTALPAPPLAPTAVTALATRHARSAEEAARLHPDVVDALPAAGFARHFVPRRWGGRAGGFTELVSAVAAVGEACASTAWCCALLAGHARLAAHLPERAQAELWADSPDTAIAAAVVPPAGRLTRVPGGRRLTGRWAFASGIEHADWILLATLEEQPAGPPAYRILLLPRQDVRVHHTWDSVGLRGTGSHSVGVEDVFVPEHRSCLRDALMTGVREPDAAPCHRVPYPLVAALLFCAPALGAARGALDAWTALAEERGASADPGMQRTLARCSGDIDAAALLLESAAQRADRAALTPPAAFEPETAARNQRDASRAAELLTDAVEHLFRTAGARALTRSNPLQRAWRDIHAVTAHATLQPGPAATAYAGTVFPQANA</sequence>
<dbReference type="GO" id="GO:0050660">
    <property type="term" value="F:flavin adenine dinucleotide binding"/>
    <property type="evidence" value="ECO:0007669"/>
    <property type="project" value="InterPro"/>
</dbReference>
<dbReference type="PANTHER" id="PTHR48083">
    <property type="entry name" value="MEDIUM-CHAIN SPECIFIC ACYL-COA DEHYDROGENASE, MITOCHONDRIAL-RELATED"/>
    <property type="match status" value="1"/>
</dbReference>
<keyword evidence="1" id="KW-0560">Oxidoreductase</keyword>
<dbReference type="GO" id="GO:0016712">
    <property type="term" value="F:oxidoreductase activity, acting on paired donors, with incorporation or reduction of molecular oxygen, reduced flavin or flavoprotein as one donor, and incorporation of one atom of oxygen"/>
    <property type="evidence" value="ECO:0007669"/>
    <property type="project" value="TreeGrafter"/>
</dbReference>
<dbReference type="InterPro" id="IPR013107">
    <property type="entry name" value="Acyl-CoA_DH_C"/>
</dbReference>
<dbReference type="GO" id="GO:0005737">
    <property type="term" value="C:cytoplasm"/>
    <property type="evidence" value="ECO:0007669"/>
    <property type="project" value="TreeGrafter"/>
</dbReference>
<dbReference type="PANTHER" id="PTHR48083:SF19">
    <property type="entry name" value="FLAVIN-DEPENDENT MONOOXYGENASE, OXYGENASE SUBUNIT HSAA"/>
    <property type="match status" value="1"/>
</dbReference>
<dbReference type="RefSeq" id="WP_094216982.1">
    <property type="nucleotide sequence ID" value="NZ_MCGQ01000013.1"/>
</dbReference>
<proteinExistence type="predicted"/>
<dbReference type="Proteomes" id="UP000215483">
    <property type="component" value="Unassembled WGS sequence"/>
</dbReference>
<dbReference type="InterPro" id="IPR009100">
    <property type="entry name" value="AcylCoA_DH/oxidase_NM_dom_sf"/>
</dbReference>
<dbReference type="Gene3D" id="1.20.140.10">
    <property type="entry name" value="Butyryl-CoA Dehydrogenase, subunit A, domain 3"/>
    <property type="match status" value="1"/>
</dbReference>
<dbReference type="InterPro" id="IPR050741">
    <property type="entry name" value="Acyl-CoA_dehydrogenase"/>
</dbReference>
<gene>
    <name evidence="3" type="ORF">BEK98_14535</name>
</gene>
<evidence type="ECO:0000313" key="3">
    <source>
        <dbReference type="EMBL" id="OXY95377.1"/>
    </source>
</evidence>
<dbReference type="SUPFAM" id="SSF56645">
    <property type="entry name" value="Acyl-CoA dehydrogenase NM domain-like"/>
    <property type="match status" value="1"/>
</dbReference>
<feature type="domain" description="Acyl-CoA dehydrogenase C-terminal" evidence="2">
    <location>
        <begin position="233"/>
        <end position="359"/>
    </location>
</feature>